<comment type="caution">
    <text evidence="1">The sequence shown here is derived from an EMBL/GenBank/DDBJ whole genome shotgun (WGS) entry which is preliminary data.</text>
</comment>
<keyword evidence="2" id="KW-1185">Reference proteome</keyword>
<protein>
    <submittedName>
        <fullName evidence="1">Uncharacterized protein</fullName>
    </submittedName>
</protein>
<reference evidence="1 2" key="1">
    <citation type="submission" date="2016-01" db="EMBL/GenBank/DDBJ databases">
        <title>Genome Sequences of Twelve Sporeforming Bacillus Species Isolated from Foods.</title>
        <authorList>
            <person name="Berendsen E.M."/>
            <person name="Wells-Bennik M.H."/>
            <person name="Krawcyk A.O."/>
            <person name="De Jong A."/>
            <person name="Holsappel S."/>
            <person name="Eijlander R.T."/>
            <person name="Kuipers O.P."/>
        </authorList>
    </citation>
    <scope>NUCLEOTIDE SEQUENCE [LARGE SCALE GENOMIC DNA]</scope>
    <source>
        <strain evidence="1 2">B4102</strain>
    </source>
</reference>
<dbReference type="Proteomes" id="UP000075666">
    <property type="component" value="Unassembled WGS sequence"/>
</dbReference>
<dbReference type="AlphaFoldDB" id="A0A150KM27"/>
<sequence>MELYPDKELPSFTRFIPLGKVEVEGEHFNDWSGHHFCLSSRGELVVTKNALDFLKKFSIKYCDITKLTQS</sequence>
<dbReference type="PATRIC" id="fig|46224.3.peg.1028"/>
<evidence type="ECO:0000313" key="1">
    <source>
        <dbReference type="EMBL" id="KYC90377.1"/>
    </source>
</evidence>
<dbReference type="RefSeq" id="WP_201030094.1">
    <property type="nucleotide sequence ID" value="NZ_JALKTV010000015.1"/>
</dbReference>
<evidence type="ECO:0000313" key="2">
    <source>
        <dbReference type="Proteomes" id="UP000075666"/>
    </source>
</evidence>
<dbReference type="EMBL" id="LQYN01000128">
    <property type="protein sequence ID" value="KYC90377.1"/>
    <property type="molecule type" value="Genomic_DNA"/>
</dbReference>
<organism evidence="1 2">
    <name type="scientific">Heyndrickxia sporothermodurans</name>
    <dbReference type="NCBI Taxonomy" id="46224"/>
    <lineage>
        <taxon>Bacteria</taxon>
        <taxon>Bacillati</taxon>
        <taxon>Bacillota</taxon>
        <taxon>Bacilli</taxon>
        <taxon>Bacillales</taxon>
        <taxon>Bacillaceae</taxon>
        <taxon>Heyndrickxia</taxon>
    </lineage>
</organism>
<accession>A0A150KM27</accession>
<proteinExistence type="predicted"/>
<gene>
    <name evidence="1" type="ORF">B4102_3885</name>
</gene>
<name>A0A150KM27_9BACI</name>